<protein>
    <submittedName>
        <fullName evidence="1">Uncharacterized protein</fullName>
    </submittedName>
</protein>
<comment type="caution">
    <text evidence="1">The sequence shown here is derived from an EMBL/GenBank/DDBJ whole genome shotgun (WGS) entry which is preliminary data.</text>
</comment>
<gene>
    <name evidence="1" type="ORF">Tci_893032</name>
</gene>
<accession>A0A699UG79</accession>
<organism evidence="1">
    <name type="scientific">Tanacetum cinerariifolium</name>
    <name type="common">Dalmatian daisy</name>
    <name type="synonym">Chrysanthemum cinerariifolium</name>
    <dbReference type="NCBI Taxonomy" id="118510"/>
    <lineage>
        <taxon>Eukaryota</taxon>
        <taxon>Viridiplantae</taxon>
        <taxon>Streptophyta</taxon>
        <taxon>Embryophyta</taxon>
        <taxon>Tracheophyta</taxon>
        <taxon>Spermatophyta</taxon>
        <taxon>Magnoliopsida</taxon>
        <taxon>eudicotyledons</taxon>
        <taxon>Gunneridae</taxon>
        <taxon>Pentapetalae</taxon>
        <taxon>asterids</taxon>
        <taxon>campanulids</taxon>
        <taxon>Asterales</taxon>
        <taxon>Asteraceae</taxon>
        <taxon>Asteroideae</taxon>
        <taxon>Anthemideae</taxon>
        <taxon>Anthemidinae</taxon>
        <taxon>Tanacetum</taxon>
    </lineage>
</organism>
<dbReference type="EMBL" id="BKCJ011327081">
    <property type="protein sequence ID" value="GFD21063.1"/>
    <property type="molecule type" value="Genomic_DNA"/>
</dbReference>
<evidence type="ECO:0000313" key="1">
    <source>
        <dbReference type="EMBL" id="GFD21063.1"/>
    </source>
</evidence>
<proteinExistence type="predicted"/>
<reference evidence="1" key="1">
    <citation type="journal article" date="2019" name="Sci. Rep.">
        <title>Draft genome of Tanacetum cinerariifolium, the natural source of mosquito coil.</title>
        <authorList>
            <person name="Yamashiro T."/>
            <person name="Shiraishi A."/>
            <person name="Satake H."/>
            <person name="Nakayama K."/>
        </authorList>
    </citation>
    <scope>NUCLEOTIDE SEQUENCE</scope>
</reference>
<name>A0A699UG79_TANCI</name>
<dbReference type="AlphaFoldDB" id="A0A699UG79"/>
<sequence length="46" mass="5344">MVMAVAWWWGTGCGDDDDDVGLVAELRRCGWWRWCVVVQGEASVWW</sequence>
<feature type="non-terminal residue" evidence="1">
    <location>
        <position position="46"/>
    </location>
</feature>